<keyword evidence="4 8" id="KW-0406">Ion transport</keyword>
<dbReference type="NCBIfam" id="TIGR01145">
    <property type="entry name" value="ATP_synt_delta"/>
    <property type="match status" value="1"/>
</dbReference>
<proteinExistence type="inferred from homology"/>
<dbReference type="HAMAP" id="MF_01416">
    <property type="entry name" value="ATP_synth_delta_bact"/>
    <property type="match status" value="1"/>
</dbReference>
<name>A0ABU1GSJ6_9GAMM</name>
<protein>
    <recommendedName>
        <fullName evidence="8">ATP synthase subunit delta</fullName>
    </recommendedName>
    <alternativeName>
        <fullName evidence="8">ATP synthase F(1) sector subunit delta</fullName>
    </alternativeName>
    <alternativeName>
        <fullName evidence="8">F-type ATPase subunit delta</fullName>
        <shortName evidence="8">F-ATPase subunit delta</shortName>
    </alternativeName>
</protein>
<evidence type="ECO:0000256" key="3">
    <source>
        <dbReference type="ARBA" id="ARBA00022781"/>
    </source>
</evidence>
<keyword evidence="5 8" id="KW-0472">Membrane</keyword>
<sequence length="178" mass="19800">MADTSQLARPYAKAAFDLARESASLDQWSAMLTTVASVTLEDKIHEILHDPRKSREEKAELLIDVCGNDLEERARNFIHVLAQQGRLALLPEIAELFEHERAEYEQRIDVVIISAYPLDDEQKNTLASALKKRLNREISITTQVDKSLLGGVVIHAGDTVIDGSVRGRLAKLASTLNI</sequence>
<evidence type="ECO:0000256" key="2">
    <source>
        <dbReference type="ARBA" id="ARBA00022448"/>
    </source>
</evidence>
<comment type="caution">
    <text evidence="9">The sequence shown here is derived from an EMBL/GenBank/DDBJ whole genome shotgun (WGS) entry which is preliminary data.</text>
</comment>
<evidence type="ECO:0000256" key="4">
    <source>
        <dbReference type="ARBA" id="ARBA00023065"/>
    </source>
</evidence>
<keyword evidence="3 8" id="KW-0375">Hydrogen ion transport</keyword>
<keyword evidence="8" id="KW-1003">Cell membrane</keyword>
<dbReference type="SUPFAM" id="SSF47928">
    <property type="entry name" value="N-terminal domain of the delta subunit of the F1F0-ATP synthase"/>
    <property type="match status" value="1"/>
</dbReference>
<organism evidence="9 10">
    <name type="scientific">Larsenimonas suaedae</name>
    <dbReference type="NCBI Taxonomy" id="1851019"/>
    <lineage>
        <taxon>Bacteria</taxon>
        <taxon>Pseudomonadati</taxon>
        <taxon>Pseudomonadota</taxon>
        <taxon>Gammaproteobacteria</taxon>
        <taxon>Oceanospirillales</taxon>
        <taxon>Halomonadaceae</taxon>
        <taxon>Larsenimonas</taxon>
    </lineage>
</organism>
<dbReference type="Pfam" id="PF00213">
    <property type="entry name" value="OSCP"/>
    <property type="match status" value="1"/>
</dbReference>
<gene>
    <name evidence="8" type="primary">atpH</name>
    <name evidence="9" type="ORF">QC825_00150</name>
</gene>
<evidence type="ECO:0000313" key="9">
    <source>
        <dbReference type="EMBL" id="MDR5894477.1"/>
    </source>
</evidence>
<evidence type="ECO:0000313" key="10">
    <source>
        <dbReference type="Proteomes" id="UP001269375"/>
    </source>
</evidence>
<keyword evidence="10" id="KW-1185">Reference proteome</keyword>
<keyword evidence="6 8" id="KW-0139">CF(1)</keyword>
<dbReference type="NCBIfam" id="NF004402">
    <property type="entry name" value="PRK05758.2-2"/>
    <property type="match status" value="1"/>
</dbReference>
<dbReference type="Proteomes" id="UP001269375">
    <property type="component" value="Unassembled WGS sequence"/>
</dbReference>
<dbReference type="PANTHER" id="PTHR11910">
    <property type="entry name" value="ATP SYNTHASE DELTA CHAIN"/>
    <property type="match status" value="1"/>
</dbReference>
<evidence type="ECO:0000256" key="7">
    <source>
        <dbReference type="ARBA" id="ARBA00023310"/>
    </source>
</evidence>
<keyword evidence="7 8" id="KW-0066">ATP synthesis</keyword>
<evidence type="ECO:0000256" key="5">
    <source>
        <dbReference type="ARBA" id="ARBA00023136"/>
    </source>
</evidence>
<dbReference type="InterPro" id="IPR020781">
    <property type="entry name" value="ATPase_OSCP/d_CS"/>
</dbReference>
<dbReference type="Gene3D" id="1.10.520.20">
    <property type="entry name" value="N-terminal domain of the delta subunit of the F1F0-ATP synthase"/>
    <property type="match status" value="1"/>
</dbReference>
<dbReference type="EMBL" id="JARWAO010000001">
    <property type="protein sequence ID" value="MDR5894477.1"/>
    <property type="molecule type" value="Genomic_DNA"/>
</dbReference>
<dbReference type="InterPro" id="IPR026015">
    <property type="entry name" value="ATP_synth_OSCP/delta_N_sf"/>
</dbReference>
<evidence type="ECO:0000256" key="8">
    <source>
        <dbReference type="HAMAP-Rule" id="MF_01416"/>
    </source>
</evidence>
<comment type="subcellular location">
    <subcellularLocation>
        <location evidence="8">Cell membrane</location>
        <topology evidence="8">Peripheral membrane protein</topology>
    </subcellularLocation>
    <subcellularLocation>
        <location evidence="1">Membrane</location>
    </subcellularLocation>
</comment>
<comment type="function">
    <text evidence="8">This protein is part of the stalk that links CF(0) to CF(1). It either transmits conformational changes from CF(0) to CF(1) or is implicated in proton conduction.</text>
</comment>
<dbReference type="InterPro" id="IPR000711">
    <property type="entry name" value="ATPase_OSCP/dsu"/>
</dbReference>
<comment type="function">
    <text evidence="8">F(1)F(0) ATP synthase produces ATP from ADP in the presence of a proton or sodium gradient. F-type ATPases consist of two structural domains, F(1) containing the extramembraneous catalytic core and F(0) containing the membrane proton channel, linked together by a central stalk and a peripheral stalk. During catalysis, ATP synthesis in the catalytic domain of F(1) is coupled via a rotary mechanism of the central stalk subunits to proton translocation.</text>
</comment>
<dbReference type="PROSITE" id="PS00389">
    <property type="entry name" value="ATPASE_DELTA"/>
    <property type="match status" value="1"/>
</dbReference>
<comment type="similarity">
    <text evidence="8">Belongs to the ATPase delta chain family.</text>
</comment>
<dbReference type="PRINTS" id="PR00125">
    <property type="entry name" value="ATPASEDELTA"/>
</dbReference>
<keyword evidence="2 8" id="KW-0813">Transport</keyword>
<accession>A0ABU1GSJ6</accession>
<evidence type="ECO:0000256" key="1">
    <source>
        <dbReference type="ARBA" id="ARBA00004370"/>
    </source>
</evidence>
<dbReference type="RefSeq" id="WP_251593494.1">
    <property type="nucleotide sequence ID" value="NZ_JAMLJI010000002.1"/>
</dbReference>
<evidence type="ECO:0000256" key="6">
    <source>
        <dbReference type="ARBA" id="ARBA00023196"/>
    </source>
</evidence>
<reference evidence="9 10" key="1">
    <citation type="submission" date="2023-04" db="EMBL/GenBank/DDBJ databases">
        <title>A long-awaited taxogenomic arrangement of the family Halomonadaceae.</title>
        <authorList>
            <person name="De La Haba R."/>
            <person name="Chuvochina M."/>
            <person name="Wittouck S."/>
            <person name="Arahal D.R."/>
            <person name="Sanchez-Porro C."/>
            <person name="Hugenholtz P."/>
            <person name="Ventosa A."/>
        </authorList>
    </citation>
    <scope>NUCLEOTIDE SEQUENCE [LARGE SCALE GENOMIC DNA]</scope>
    <source>
        <strain evidence="9 10">DSM 22428</strain>
    </source>
</reference>